<dbReference type="InterPro" id="IPR007472">
    <property type="entry name" value="N-end_Aminoacyl_Trfase_C"/>
</dbReference>
<evidence type="ECO:0000256" key="4">
    <source>
        <dbReference type="ARBA" id="ARBA00023315"/>
    </source>
</evidence>
<keyword evidence="10" id="KW-1185">Reference proteome</keyword>
<feature type="domain" description="N-end rule aminoacyl transferase C-terminal" evidence="8">
    <location>
        <begin position="294"/>
        <end position="448"/>
    </location>
</feature>
<gene>
    <name evidence="9" type="ORF">CYY_000692</name>
</gene>
<dbReference type="AlphaFoldDB" id="A0A8J4V5A7"/>
<dbReference type="EC" id="2.3.2.8" evidence="5"/>
<dbReference type="PANTHER" id="PTHR21367">
    <property type="entry name" value="ARGININE-TRNA-PROTEIN TRANSFERASE 1"/>
    <property type="match status" value="1"/>
</dbReference>
<evidence type="ECO:0000256" key="3">
    <source>
        <dbReference type="ARBA" id="ARBA00022786"/>
    </source>
</evidence>
<evidence type="ECO:0000256" key="6">
    <source>
        <dbReference type="SAM" id="MobiDB-lite"/>
    </source>
</evidence>
<evidence type="ECO:0000313" key="9">
    <source>
        <dbReference type="EMBL" id="KAF2077968.1"/>
    </source>
</evidence>
<feature type="region of interest" description="Disordered" evidence="6">
    <location>
        <begin position="103"/>
        <end position="123"/>
    </location>
</feature>
<dbReference type="EMBL" id="AJWJ01000014">
    <property type="protein sequence ID" value="KAF2077968.1"/>
    <property type="molecule type" value="Genomic_DNA"/>
</dbReference>
<comment type="catalytic activity">
    <reaction evidence="5">
        <text>an N-terminal L-alpha-aminoacyl-[protein] + L-arginyl-tRNA(Arg) = an N-terminal L-arginyl-L-aminoacyl-[protein] + tRNA(Arg) + H(+)</text>
        <dbReference type="Rhea" id="RHEA:10208"/>
        <dbReference type="Rhea" id="RHEA-COMP:9658"/>
        <dbReference type="Rhea" id="RHEA-COMP:9673"/>
        <dbReference type="Rhea" id="RHEA-COMP:10636"/>
        <dbReference type="Rhea" id="RHEA-COMP:10638"/>
        <dbReference type="ChEBI" id="CHEBI:15378"/>
        <dbReference type="ChEBI" id="CHEBI:78442"/>
        <dbReference type="ChEBI" id="CHEBI:78513"/>
        <dbReference type="ChEBI" id="CHEBI:78597"/>
        <dbReference type="ChEBI" id="CHEBI:83562"/>
        <dbReference type="EC" id="2.3.2.8"/>
    </reaction>
</comment>
<dbReference type="InterPro" id="IPR030700">
    <property type="entry name" value="N-end_Aminoacyl_Trfase"/>
</dbReference>
<sequence>MLIGGRKQSVVEPYGYYGGECHYCYESDDGRISYGMNAIQLTVEDYQSMIDRGWRRSGTHLYKPDNSNPKACCPQYTIRLDANRFIPTKDNKATCKKLENYLNNNNNNNANTKNNSDNNNSISKNIKKSVESLPSSIKELNESILETTISFLNDRKIETQEEFLKKTLQIKANINKLVSTRGNYSICFSILNKFKVDDNLKQELIENIINTTTIDNDEYKLFGEKDHINIYLSQQQNNQADQVDQQEVEGVKQAVVNTKVNNKPDTTTTTTTTTSTTTKKELKITIEKAECTDEIFSLYCKYQKEIHHEDEKKEKKGFIRFLVDSPLIKIPYNQAGYTFKDKDNQNKTIPIPQCGYGSFHQHYRLDGKLIALGVIDILPHCLSSVYFIYDPDYSFLSLGKYSALQEIKWVQNISKSIPNLNYYYMGYYIKDCPKMNYKGNYQPSDLLCPETYQWVSMEKALLCIKDKKYSAFVIGGDKKENKKQDVDNKAIEKVKLLYNYQSINFGDILPKYQKYFKDKIIDYVRNLGPHLSSEILMTVK</sequence>
<comment type="function">
    <text evidence="5">Involved in the post-translational conjugation of arginine to the N-terminal aspartate or glutamate of a protein. This arginylation is required for degradation of the protein via the ubiquitin pathway.</text>
</comment>
<protein>
    <recommendedName>
        <fullName evidence="5">Arginyl-tRNA--protein transferase 1</fullName>
        <shortName evidence="5">Arginyltransferase 1</shortName>
        <shortName evidence="5">R-transferase 1</shortName>
        <ecNumber evidence="5">2.3.2.8</ecNumber>
    </recommendedName>
    <alternativeName>
        <fullName evidence="5">Arginine-tRNA--protein transferase 1</fullName>
    </alternativeName>
</protein>
<dbReference type="InterPro" id="IPR017137">
    <property type="entry name" value="Arg-tRNA-P_Trfase_1_euk"/>
</dbReference>
<evidence type="ECO:0000259" key="8">
    <source>
        <dbReference type="Pfam" id="PF04377"/>
    </source>
</evidence>
<evidence type="ECO:0000259" key="7">
    <source>
        <dbReference type="Pfam" id="PF04376"/>
    </source>
</evidence>
<organism evidence="9 10">
    <name type="scientific">Polysphondylium violaceum</name>
    <dbReference type="NCBI Taxonomy" id="133409"/>
    <lineage>
        <taxon>Eukaryota</taxon>
        <taxon>Amoebozoa</taxon>
        <taxon>Evosea</taxon>
        <taxon>Eumycetozoa</taxon>
        <taxon>Dictyostelia</taxon>
        <taxon>Dictyosteliales</taxon>
        <taxon>Dictyosteliaceae</taxon>
        <taxon>Polysphondylium</taxon>
    </lineage>
</organism>
<dbReference type="PANTHER" id="PTHR21367:SF1">
    <property type="entry name" value="ARGINYL-TRNA--PROTEIN TRANSFERASE 1"/>
    <property type="match status" value="1"/>
</dbReference>
<evidence type="ECO:0000256" key="1">
    <source>
        <dbReference type="ARBA" id="ARBA00009991"/>
    </source>
</evidence>
<name>A0A8J4V5A7_9MYCE</name>
<comment type="similarity">
    <text evidence="1 5">Belongs to the R-transferase family.</text>
</comment>
<dbReference type="InterPro" id="IPR016181">
    <property type="entry name" value="Acyl_CoA_acyltransferase"/>
</dbReference>
<dbReference type="SUPFAM" id="SSF55729">
    <property type="entry name" value="Acyl-CoA N-acyltransferases (Nat)"/>
    <property type="match status" value="1"/>
</dbReference>
<dbReference type="OrthoDB" id="74183at2759"/>
<reference evidence="9" key="1">
    <citation type="submission" date="2020-01" db="EMBL/GenBank/DDBJ databases">
        <title>Development of genomics and gene disruption for Polysphondylium violaceum indicates a role for the polyketide synthase stlB in stalk morphogenesis.</title>
        <authorList>
            <person name="Narita B."/>
            <person name="Kawabe Y."/>
            <person name="Kin K."/>
            <person name="Saito T."/>
            <person name="Gibbs R."/>
            <person name="Kuspa A."/>
            <person name="Muzny D."/>
            <person name="Queller D."/>
            <person name="Richards S."/>
            <person name="Strassman J."/>
            <person name="Sucgang R."/>
            <person name="Worley K."/>
            <person name="Schaap P."/>
        </authorList>
    </citation>
    <scope>NUCLEOTIDE SEQUENCE</scope>
    <source>
        <strain evidence="9">QSvi11</strain>
    </source>
</reference>
<keyword evidence="3 5" id="KW-0833">Ubl conjugation pathway</keyword>
<accession>A0A8J4V5A7</accession>
<evidence type="ECO:0000256" key="2">
    <source>
        <dbReference type="ARBA" id="ARBA00022679"/>
    </source>
</evidence>
<feature type="domain" description="N-end aminoacyl transferase N-terminal" evidence="7">
    <location>
        <begin position="20"/>
        <end position="92"/>
    </location>
</feature>
<keyword evidence="4 5" id="KW-0012">Acyltransferase</keyword>
<dbReference type="GO" id="GO:0005737">
    <property type="term" value="C:cytoplasm"/>
    <property type="evidence" value="ECO:0007669"/>
    <property type="project" value="TreeGrafter"/>
</dbReference>
<keyword evidence="2 5" id="KW-0808">Transferase</keyword>
<dbReference type="Proteomes" id="UP000695562">
    <property type="component" value="Unassembled WGS sequence"/>
</dbReference>
<evidence type="ECO:0000256" key="5">
    <source>
        <dbReference type="PIRNR" id="PIRNR037207"/>
    </source>
</evidence>
<proteinExistence type="inferred from homology"/>
<evidence type="ECO:0000313" key="10">
    <source>
        <dbReference type="Proteomes" id="UP000695562"/>
    </source>
</evidence>
<dbReference type="GO" id="GO:0004057">
    <property type="term" value="F:arginyl-tRNA--protein transferase activity"/>
    <property type="evidence" value="ECO:0007669"/>
    <property type="project" value="UniProtKB-EC"/>
</dbReference>
<dbReference type="Pfam" id="PF04377">
    <property type="entry name" value="ATE_C"/>
    <property type="match status" value="1"/>
</dbReference>
<dbReference type="PIRSF" id="PIRSF037207">
    <property type="entry name" value="ATE1_euk"/>
    <property type="match status" value="1"/>
</dbReference>
<dbReference type="InterPro" id="IPR007471">
    <property type="entry name" value="N-end_Aminoacyl_Trfase_N"/>
</dbReference>
<comment type="caution">
    <text evidence="9">The sequence shown here is derived from an EMBL/GenBank/DDBJ whole genome shotgun (WGS) entry which is preliminary data.</text>
</comment>
<dbReference type="Pfam" id="PF04376">
    <property type="entry name" value="ATE_N"/>
    <property type="match status" value="1"/>
</dbReference>